<feature type="transmembrane region" description="Helical" evidence="1">
    <location>
        <begin position="12"/>
        <end position="32"/>
    </location>
</feature>
<keyword evidence="1" id="KW-0812">Transmembrane</keyword>
<evidence type="ECO:0000313" key="2">
    <source>
        <dbReference type="EMBL" id="MFC5290874.1"/>
    </source>
</evidence>
<dbReference type="RefSeq" id="WP_378250776.1">
    <property type="nucleotide sequence ID" value="NZ_JBHSKF010000019.1"/>
</dbReference>
<reference evidence="3" key="1">
    <citation type="journal article" date="2019" name="Int. J. Syst. Evol. Microbiol.">
        <title>The Global Catalogue of Microorganisms (GCM) 10K type strain sequencing project: providing services to taxonomists for standard genome sequencing and annotation.</title>
        <authorList>
            <consortium name="The Broad Institute Genomics Platform"/>
            <consortium name="The Broad Institute Genome Sequencing Center for Infectious Disease"/>
            <person name="Wu L."/>
            <person name="Ma J."/>
        </authorList>
    </citation>
    <scope>NUCLEOTIDE SEQUENCE [LARGE SCALE GENOMIC DNA]</scope>
    <source>
        <strain evidence="3">CCUG 59778</strain>
    </source>
</reference>
<organism evidence="2 3">
    <name type="scientific">Actinokineospora guangxiensis</name>
    <dbReference type="NCBI Taxonomy" id="1490288"/>
    <lineage>
        <taxon>Bacteria</taxon>
        <taxon>Bacillati</taxon>
        <taxon>Actinomycetota</taxon>
        <taxon>Actinomycetes</taxon>
        <taxon>Pseudonocardiales</taxon>
        <taxon>Pseudonocardiaceae</taxon>
        <taxon>Actinokineospora</taxon>
    </lineage>
</organism>
<name>A0ABW0EUK8_9PSEU</name>
<keyword evidence="3" id="KW-1185">Reference proteome</keyword>
<evidence type="ECO:0000313" key="3">
    <source>
        <dbReference type="Proteomes" id="UP001596157"/>
    </source>
</evidence>
<feature type="transmembrane region" description="Helical" evidence="1">
    <location>
        <begin position="44"/>
        <end position="66"/>
    </location>
</feature>
<protein>
    <recommendedName>
        <fullName evidence="4">DUF4175 domain-containing protein</fullName>
    </recommendedName>
</protein>
<proteinExistence type="predicted"/>
<dbReference type="EMBL" id="JBHSKF010000019">
    <property type="protein sequence ID" value="MFC5290874.1"/>
    <property type="molecule type" value="Genomic_DNA"/>
</dbReference>
<dbReference type="Proteomes" id="UP001596157">
    <property type="component" value="Unassembled WGS sequence"/>
</dbReference>
<evidence type="ECO:0008006" key="4">
    <source>
        <dbReference type="Google" id="ProtNLM"/>
    </source>
</evidence>
<accession>A0ABW0EUK8</accession>
<sequence>MASFDPKRVTPIEWAGIGAGVAAFLFSFFPWLSAGFAFLSFSAWSSGFLAWGAVLMLVGAGAAVFLPHVGVEVKNRTMLWLGLAGAATLLVLLRLITSEGFAAIGLFLGLIAALVSTAAAFLSFQAAKRSVA</sequence>
<evidence type="ECO:0000256" key="1">
    <source>
        <dbReference type="SAM" id="Phobius"/>
    </source>
</evidence>
<keyword evidence="1" id="KW-0472">Membrane</keyword>
<keyword evidence="1" id="KW-1133">Transmembrane helix</keyword>
<feature type="transmembrane region" description="Helical" evidence="1">
    <location>
        <begin position="102"/>
        <end position="124"/>
    </location>
</feature>
<feature type="transmembrane region" description="Helical" evidence="1">
    <location>
        <begin position="78"/>
        <end position="96"/>
    </location>
</feature>
<comment type="caution">
    <text evidence="2">The sequence shown here is derived from an EMBL/GenBank/DDBJ whole genome shotgun (WGS) entry which is preliminary data.</text>
</comment>
<gene>
    <name evidence="2" type="ORF">ACFPM7_27820</name>
</gene>